<proteinExistence type="predicted"/>
<evidence type="ECO:0000259" key="2">
    <source>
        <dbReference type="Pfam" id="PF10593"/>
    </source>
</evidence>
<dbReference type="RefSeq" id="WP_352982352.1">
    <property type="nucleotide sequence ID" value="NZ_JBEQNA010000008.1"/>
</dbReference>
<dbReference type="InterPro" id="IPR027417">
    <property type="entry name" value="P-loop_NTPase"/>
</dbReference>
<feature type="region of interest" description="Disordered" evidence="1">
    <location>
        <begin position="832"/>
        <end position="859"/>
    </location>
</feature>
<feature type="domain" description="Putative endonuclease Z1" evidence="2">
    <location>
        <begin position="426"/>
        <end position="656"/>
    </location>
</feature>
<dbReference type="Proteomes" id="UP001432401">
    <property type="component" value="Unassembled WGS sequence"/>
</dbReference>
<evidence type="ECO:0000256" key="1">
    <source>
        <dbReference type="SAM" id="MobiDB-lite"/>
    </source>
</evidence>
<evidence type="ECO:0000313" key="3">
    <source>
        <dbReference type="EMBL" id="MES0832582.1"/>
    </source>
</evidence>
<comment type="caution">
    <text evidence="3">The sequence shown here is derived from an EMBL/GenBank/DDBJ whole genome shotgun (WGS) entry which is preliminary data.</text>
</comment>
<dbReference type="EMBL" id="JBEQNB010000001">
    <property type="protein sequence ID" value="MES0832582.1"/>
    <property type="molecule type" value="Genomic_DNA"/>
</dbReference>
<keyword evidence="4" id="KW-1185">Reference proteome</keyword>
<dbReference type="Gene3D" id="3.40.50.300">
    <property type="entry name" value="P-loop containing nucleotide triphosphate hydrolases"/>
    <property type="match status" value="1"/>
</dbReference>
<sequence length="941" mass="105905">MSDEMDISAEDTDEAIKMVLSALDKYDHPTVEQIATAVDAVLAVQDMLGNNVDSDVVRRQVESIVTVTQEETGGLVDDDPTSHVRWLDELRADSSKEWPFWDRYAEYMKKHQKLPLQVVQVLDDTTAKVLGELESPNREGEWQRRGLVIGDVQSGKTGQFIGLAAKAADAGYKLIVILAGVLDDLRAQTQTRVDKGLLGYDTSRQQQVRGRHKIGVGKMRGFKHPDINSLTTQKLKGDFNKNFAQQLGFKIGGTPVVLVIKKHQSIINHVTEWMSSMHGEEVGDGKSKVRDVPLLLIDDEADNASINTNKAGDGPTSINKSIRGLLNAFEKASYVGYTATPYANIFIDPDVDDPEHGKDLFPESFALTLHSPSNYFGPERLFGLVGDDGDDEKEPLPLTRDVNDAVSWVSDGHKASLVIGKTMPESLRKAIDAFVLGCAARRARGKKDDIKSMLVHVTRFKKVQEQVAEQVLGYLLETQQDLATRFGTNAQRRLDRLQELWEKDFETTTKHFPAEDAKRLKWKQVKEHLPEAVDKIEVRKVNGDAKDALEYEQRKGTGWSVIAVGGQKLSRGLTLEGLTVSYYLRLSSTYDTLLQMGRWFGYRPGYEDLCRLYTTKTLVSRYRWITQATGELRRDIDEMGVLGESPKSYGMKVMDGPLGLAITAPNKRRDGTPVRLSFSGELAETTVFDLTDKVPERNRKVLTEFVQHLDSLYRRDHSVKATGKGMVWRNVSAEDVAAMFFDRYETSPEAHRVKPDLIANYIRQCAEKDELASWTVRVVNKQARDENRIDSRQYKIKVGEDELWVTHRVELERSAPDRKVIKRVLSPAHESFDMTEEQKEAGRHAGKKTFGVPTGKPLRKQRNPQQALLLIYPIDYPVEKSGPDFNESGRMEQELRENPEMNPYLVGFAVAFPTSAGAVGVNYTVNNKWFEEPSDEAEIEA</sequence>
<protein>
    <submittedName>
        <fullName evidence="3">Z1 domain-containing protein</fullName>
    </submittedName>
</protein>
<dbReference type="InterPro" id="IPR018310">
    <property type="entry name" value="Put_endonuclease_Z1-dom"/>
</dbReference>
<dbReference type="Pfam" id="PF10593">
    <property type="entry name" value="Z1"/>
    <property type="match status" value="1"/>
</dbReference>
<dbReference type="SUPFAM" id="SSF52540">
    <property type="entry name" value="P-loop containing nucleoside triphosphate hydrolases"/>
    <property type="match status" value="1"/>
</dbReference>
<gene>
    <name evidence="3" type="ORF">ABUK86_02250</name>
</gene>
<organism evidence="3 4">
    <name type="scientific">Nocardiopsis tropica</name>
    <dbReference type="NCBI Taxonomy" id="109330"/>
    <lineage>
        <taxon>Bacteria</taxon>
        <taxon>Bacillati</taxon>
        <taxon>Actinomycetota</taxon>
        <taxon>Actinomycetes</taxon>
        <taxon>Streptosporangiales</taxon>
        <taxon>Nocardiopsidaceae</taxon>
        <taxon>Nocardiopsis</taxon>
    </lineage>
</organism>
<feature type="compositionally biased region" description="Basic and acidic residues" evidence="1">
    <location>
        <begin position="832"/>
        <end position="843"/>
    </location>
</feature>
<reference evidence="3 4" key="1">
    <citation type="submission" date="2024-06" db="EMBL/GenBank/DDBJ databases">
        <authorList>
            <person name="Bataeva Y.V."/>
            <person name="Grigorian L.N."/>
            <person name="Solomentsev V.I."/>
        </authorList>
    </citation>
    <scope>NUCLEOTIDE SEQUENCE [LARGE SCALE GENOMIC DNA]</scope>
    <source>
        <strain evidence="4">SCPM-O-B-12605 (RCAM04882)</strain>
    </source>
</reference>
<evidence type="ECO:0000313" key="4">
    <source>
        <dbReference type="Proteomes" id="UP001432401"/>
    </source>
</evidence>
<accession>A0ABV1ZN63</accession>
<name>A0ABV1ZN63_9ACTN</name>